<dbReference type="Proteomes" id="UP001234989">
    <property type="component" value="Chromosome 11"/>
</dbReference>
<proteinExistence type="predicted"/>
<evidence type="ECO:0008006" key="3">
    <source>
        <dbReference type="Google" id="ProtNLM"/>
    </source>
</evidence>
<evidence type="ECO:0000313" key="1">
    <source>
        <dbReference type="EMBL" id="WMV54971.1"/>
    </source>
</evidence>
<dbReference type="PANTHER" id="PTHR46148:SF56">
    <property type="entry name" value="RETROTRANSPOSON PROTEIN"/>
    <property type="match status" value="1"/>
</dbReference>
<sequence>MLKKCMGDSLLIIPTENVGIKDNQSYEEVPVQIMDGQIRKLRIKEVALVKVVWRNQFVGEATWEAEEHMKKYPHLFESG</sequence>
<reference evidence="1" key="1">
    <citation type="submission" date="2023-08" db="EMBL/GenBank/DDBJ databases">
        <title>A de novo genome assembly of Solanum verrucosum Schlechtendal, a Mexican diploid species geographically isolated from the other diploid A-genome species in potato relatives.</title>
        <authorList>
            <person name="Hosaka K."/>
        </authorList>
    </citation>
    <scope>NUCLEOTIDE SEQUENCE</scope>
    <source>
        <tissue evidence="1">Young leaves</tissue>
    </source>
</reference>
<evidence type="ECO:0000313" key="2">
    <source>
        <dbReference type="Proteomes" id="UP001234989"/>
    </source>
</evidence>
<keyword evidence="2" id="KW-1185">Reference proteome</keyword>
<dbReference type="AlphaFoldDB" id="A0AAF0V1G3"/>
<dbReference type="EMBL" id="CP133622">
    <property type="protein sequence ID" value="WMV54971.1"/>
    <property type="molecule type" value="Genomic_DNA"/>
</dbReference>
<accession>A0AAF0V1G3</accession>
<protein>
    <recommendedName>
        <fullName evidence="3">Chromo domain-containing protein</fullName>
    </recommendedName>
</protein>
<dbReference type="PANTHER" id="PTHR46148">
    <property type="entry name" value="CHROMO DOMAIN-CONTAINING PROTEIN"/>
    <property type="match status" value="1"/>
</dbReference>
<name>A0AAF0V1G3_SOLVR</name>
<organism evidence="1 2">
    <name type="scientific">Solanum verrucosum</name>
    <dbReference type="NCBI Taxonomy" id="315347"/>
    <lineage>
        <taxon>Eukaryota</taxon>
        <taxon>Viridiplantae</taxon>
        <taxon>Streptophyta</taxon>
        <taxon>Embryophyta</taxon>
        <taxon>Tracheophyta</taxon>
        <taxon>Spermatophyta</taxon>
        <taxon>Magnoliopsida</taxon>
        <taxon>eudicotyledons</taxon>
        <taxon>Gunneridae</taxon>
        <taxon>Pentapetalae</taxon>
        <taxon>asterids</taxon>
        <taxon>lamiids</taxon>
        <taxon>Solanales</taxon>
        <taxon>Solanaceae</taxon>
        <taxon>Solanoideae</taxon>
        <taxon>Solaneae</taxon>
        <taxon>Solanum</taxon>
    </lineage>
</organism>
<gene>
    <name evidence="1" type="ORF">MTR67_048356</name>
</gene>